<reference evidence="3 4" key="1">
    <citation type="submission" date="2019-04" db="EMBL/GenBank/DDBJ databases">
        <authorList>
            <person name="Van Vliet M D."/>
        </authorList>
    </citation>
    <scope>NUCLEOTIDE SEQUENCE [LARGE SCALE GENOMIC DNA]</scope>
    <source>
        <strain evidence="3 4">F21</strain>
    </source>
</reference>
<protein>
    <recommendedName>
        <fullName evidence="5">PEP-CTERM protein-sorting domain-containing protein</fullName>
    </recommendedName>
</protein>
<organism evidence="3 4">
    <name type="scientific">Pontiella sulfatireligans</name>
    <dbReference type="NCBI Taxonomy" id="2750658"/>
    <lineage>
        <taxon>Bacteria</taxon>
        <taxon>Pseudomonadati</taxon>
        <taxon>Kiritimatiellota</taxon>
        <taxon>Kiritimatiellia</taxon>
        <taxon>Kiritimatiellales</taxon>
        <taxon>Pontiellaceae</taxon>
        <taxon>Pontiella</taxon>
    </lineage>
</organism>
<dbReference type="InterPro" id="IPR013424">
    <property type="entry name" value="Ice-binding_C"/>
</dbReference>
<feature type="transmembrane region" description="Helical" evidence="1">
    <location>
        <begin position="237"/>
        <end position="257"/>
    </location>
</feature>
<feature type="chain" id="PRO_5025605166" description="PEP-CTERM protein-sorting domain-containing protein" evidence="2">
    <location>
        <begin position="21"/>
        <end position="263"/>
    </location>
</feature>
<proteinExistence type="predicted"/>
<dbReference type="Proteomes" id="UP000346198">
    <property type="component" value="Unassembled WGS sequence"/>
</dbReference>
<accession>A0A6C2UP90</accession>
<evidence type="ECO:0000256" key="2">
    <source>
        <dbReference type="SAM" id="SignalP"/>
    </source>
</evidence>
<keyword evidence="4" id="KW-1185">Reference proteome</keyword>
<dbReference type="EMBL" id="CAAHFH010000002">
    <property type="protein sequence ID" value="VGO22120.1"/>
    <property type="molecule type" value="Genomic_DNA"/>
</dbReference>
<evidence type="ECO:0000313" key="4">
    <source>
        <dbReference type="Proteomes" id="UP000346198"/>
    </source>
</evidence>
<evidence type="ECO:0000313" key="3">
    <source>
        <dbReference type="EMBL" id="VGO22120.1"/>
    </source>
</evidence>
<evidence type="ECO:0000256" key="1">
    <source>
        <dbReference type="SAM" id="Phobius"/>
    </source>
</evidence>
<dbReference type="AlphaFoldDB" id="A0A6C2UP90"/>
<dbReference type="NCBIfam" id="TIGR02595">
    <property type="entry name" value="PEP_CTERM"/>
    <property type="match status" value="1"/>
</dbReference>
<keyword evidence="2" id="KW-0732">Signal</keyword>
<evidence type="ECO:0008006" key="5">
    <source>
        <dbReference type="Google" id="ProtNLM"/>
    </source>
</evidence>
<sequence>MRMKKLLTMVVLFAAGGVFAAPVEYFGFNEASGISIGASTNTGTIGSVWNFGGPGTVAQDGGGNLVIDTTHAGAMYRKLPGKGTANANATLDQYATPITTGAYRLEIDITSWDLTANAVGADMTWFASSQSSGGVNLAGIRLEKDSATTARIRLFTDLTGTAGGFRNYAYSLTEAGGANVAIEFDFDNNTVEYFIDGDSKQTFSDFEATQLGTLVFNTDAAWIAGSTVSINEMGLDVIPEPATLGLIVAFGGGILFIRRRFMI</sequence>
<keyword evidence="1" id="KW-1133">Transmembrane helix</keyword>
<keyword evidence="1" id="KW-0472">Membrane</keyword>
<gene>
    <name evidence="3" type="ORF">SCARR_04201</name>
</gene>
<feature type="signal peptide" evidence="2">
    <location>
        <begin position="1"/>
        <end position="20"/>
    </location>
</feature>
<name>A0A6C2UP90_9BACT</name>
<keyword evidence="1" id="KW-0812">Transmembrane</keyword>